<dbReference type="Proteomes" id="UP000035642">
    <property type="component" value="Unassembled WGS sequence"/>
</dbReference>
<dbReference type="Pfam" id="PF05008">
    <property type="entry name" value="V-SNARE"/>
    <property type="match status" value="1"/>
</dbReference>
<organism evidence="4 5">
    <name type="scientific">Angiostrongylus cantonensis</name>
    <name type="common">Rat lungworm</name>
    <dbReference type="NCBI Taxonomy" id="6313"/>
    <lineage>
        <taxon>Eukaryota</taxon>
        <taxon>Metazoa</taxon>
        <taxon>Ecdysozoa</taxon>
        <taxon>Nematoda</taxon>
        <taxon>Chromadorea</taxon>
        <taxon>Rhabditida</taxon>
        <taxon>Rhabditina</taxon>
        <taxon>Rhabditomorpha</taxon>
        <taxon>Strongyloidea</taxon>
        <taxon>Metastrongylidae</taxon>
        <taxon>Angiostrongylus</taxon>
    </lineage>
</organism>
<accession>A0A158PA87</accession>
<comment type="similarity">
    <text evidence="1">Belongs to the VTI1 family.</text>
</comment>
<dbReference type="WBParaSite" id="ACAC_0000917401-mRNA-1">
    <property type="protein sequence ID" value="ACAC_0000917401-mRNA-1"/>
    <property type="gene ID" value="ACAC_0000917401"/>
</dbReference>
<dbReference type="GO" id="GO:0016020">
    <property type="term" value="C:membrane"/>
    <property type="evidence" value="ECO:0007669"/>
    <property type="project" value="InterPro"/>
</dbReference>
<dbReference type="GO" id="GO:0006886">
    <property type="term" value="P:intracellular protein transport"/>
    <property type="evidence" value="ECO:0007669"/>
    <property type="project" value="InterPro"/>
</dbReference>
<proteinExistence type="inferred from homology"/>
<name>A0A158PA87_ANGCA</name>
<evidence type="ECO:0000313" key="4">
    <source>
        <dbReference type="Proteomes" id="UP000035642"/>
    </source>
</evidence>
<evidence type="ECO:0000259" key="3">
    <source>
        <dbReference type="Pfam" id="PF05008"/>
    </source>
</evidence>
<sequence>MFIANTVHTEFGKRQEACRRQVNSYSSTHYRHEVTVAIACLRPLPASDRPASVKAVQRVLSDATELLEQMELAVRDLAAGSSERTKYELRARSYHNDKRLLVNELEKAIKRLRETADSDELLAHGEAVEMDQQKEQLIANTEKYKGRRGNVCEQCLLTHFKKKVPQRAATLTKEEGSASEMLRFDRPRLGEHSENMTKHLIVAEKTRSYLPHVGSFYYLVSYNDATLGALPDNKDVVCLRVSGLYSAL</sequence>
<dbReference type="InterPro" id="IPR038407">
    <property type="entry name" value="v-SNARE_N_sf"/>
</dbReference>
<dbReference type="AlphaFoldDB" id="A0A158PA87"/>
<dbReference type="Gene3D" id="1.20.58.400">
    <property type="entry name" value="t-snare proteins"/>
    <property type="match status" value="1"/>
</dbReference>
<dbReference type="STRING" id="6313.A0A158PA87"/>
<keyword evidence="2" id="KW-0175">Coiled coil</keyword>
<dbReference type="GO" id="GO:0016192">
    <property type="term" value="P:vesicle-mediated transport"/>
    <property type="evidence" value="ECO:0007669"/>
    <property type="project" value="InterPro"/>
</dbReference>
<keyword evidence="4" id="KW-1185">Reference proteome</keyword>
<evidence type="ECO:0000256" key="1">
    <source>
        <dbReference type="ARBA" id="ARBA00006108"/>
    </source>
</evidence>
<dbReference type="InterPro" id="IPR007705">
    <property type="entry name" value="Vesicle_trsprt_v-SNARE_N"/>
</dbReference>
<reference evidence="4" key="1">
    <citation type="submission" date="2012-09" db="EMBL/GenBank/DDBJ databases">
        <authorList>
            <person name="Martin A.A."/>
        </authorList>
    </citation>
    <scope>NUCLEOTIDE SEQUENCE</scope>
</reference>
<reference evidence="5" key="2">
    <citation type="submission" date="2016-04" db="UniProtKB">
        <authorList>
            <consortium name="WormBaseParasite"/>
        </authorList>
    </citation>
    <scope>IDENTIFICATION</scope>
</reference>
<feature type="coiled-coil region" evidence="2">
    <location>
        <begin position="53"/>
        <end position="122"/>
    </location>
</feature>
<feature type="domain" description="Vesicle transport v-SNARE N-terminal" evidence="3">
    <location>
        <begin position="32"/>
        <end position="107"/>
    </location>
</feature>
<evidence type="ECO:0000256" key="2">
    <source>
        <dbReference type="SAM" id="Coils"/>
    </source>
</evidence>
<dbReference type="InterPro" id="IPR010989">
    <property type="entry name" value="SNARE"/>
</dbReference>
<evidence type="ECO:0000313" key="5">
    <source>
        <dbReference type="WBParaSite" id="ACAC_0000917401-mRNA-1"/>
    </source>
</evidence>
<protein>
    <submittedName>
        <fullName evidence="5">V-SNARE domain-containing protein</fullName>
    </submittedName>
</protein>
<dbReference type="SUPFAM" id="SSF47661">
    <property type="entry name" value="t-snare proteins"/>
    <property type="match status" value="1"/>
</dbReference>